<feature type="transmembrane region" description="Helical" evidence="6">
    <location>
        <begin position="190"/>
        <end position="208"/>
    </location>
</feature>
<evidence type="ECO:0000256" key="6">
    <source>
        <dbReference type="SAM" id="Phobius"/>
    </source>
</evidence>
<dbReference type="InterPro" id="IPR008217">
    <property type="entry name" value="Ccc1_fam"/>
</dbReference>
<dbReference type="Pfam" id="PF01988">
    <property type="entry name" value="VIT1"/>
    <property type="match status" value="1"/>
</dbReference>
<keyword evidence="8" id="KW-1185">Reference proteome</keyword>
<dbReference type="Proteomes" id="UP000185478">
    <property type="component" value="Chromosome"/>
</dbReference>
<feature type="region of interest" description="Disordered" evidence="5">
    <location>
        <begin position="1"/>
        <end position="24"/>
    </location>
</feature>
<dbReference type="OrthoDB" id="188924at2"/>
<evidence type="ECO:0000313" key="8">
    <source>
        <dbReference type="Proteomes" id="UP000185478"/>
    </source>
</evidence>
<dbReference type="AlphaFoldDB" id="A0A1L7CGT1"/>
<dbReference type="PANTHER" id="PTHR31851">
    <property type="entry name" value="FE(2+)/MN(2+) TRANSPORTER PCL1"/>
    <property type="match status" value="1"/>
</dbReference>
<organism evidence="7 8">
    <name type="scientific">Corynebacterium aquilae DSM 44791</name>
    <dbReference type="NCBI Taxonomy" id="1431546"/>
    <lineage>
        <taxon>Bacteria</taxon>
        <taxon>Bacillati</taxon>
        <taxon>Actinomycetota</taxon>
        <taxon>Actinomycetes</taxon>
        <taxon>Mycobacteriales</taxon>
        <taxon>Corynebacteriaceae</taxon>
        <taxon>Corynebacterium</taxon>
    </lineage>
</organism>
<feature type="compositionally biased region" description="Basic and acidic residues" evidence="5">
    <location>
        <begin position="15"/>
        <end position="24"/>
    </location>
</feature>
<name>A0A1L7CGT1_9CORY</name>
<dbReference type="RefSeq" id="WP_075726775.1">
    <property type="nucleotide sequence ID" value="NZ_CP009245.1"/>
</dbReference>
<evidence type="ECO:0000256" key="1">
    <source>
        <dbReference type="ARBA" id="ARBA00004127"/>
    </source>
</evidence>
<feature type="transmembrane region" description="Helical" evidence="6">
    <location>
        <begin position="160"/>
        <end position="183"/>
    </location>
</feature>
<dbReference type="GO" id="GO:0030026">
    <property type="term" value="P:intracellular manganese ion homeostasis"/>
    <property type="evidence" value="ECO:0007669"/>
    <property type="project" value="InterPro"/>
</dbReference>
<keyword evidence="2 6" id="KW-0812">Transmembrane</keyword>
<reference evidence="7 8" key="1">
    <citation type="submission" date="2014-08" db="EMBL/GenBank/DDBJ databases">
        <title>Complete genome sequence of Corynebacterium aquilae S-613T(T) (=DSM 44791(T)), isolated from the choana of a healthy golden eagle.</title>
        <authorList>
            <person name="Ruckert C."/>
            <person name="Albersmeier A."/>
            <person name="Winkler A."/>
            <person name="Kalinowski J."/>
        </authorList>
    </citation>
    <scope>NUCLEOTIDE SEQUENCE [LARGE SCALE GENOMIC DNA]</scope>
    <source>
        <strain evidence="7 8">S-613</strain>
    </source>
</reference>
<dbReference type="GO" id="GO:0012505">
    <property type="term" value="C:endomembrane system"/>
    <property type="evidence" value="ECO:0007669"/>
    <property type="project" value="UniProtKB-SubCell"/>
</dbReference>
<accession>A0A1L7CGT1</accession>
<keyword evidence="4 6" id="KW-0472">Membrane</keyword>
<feature type="transmembrane region" description="Helical" evidence="6">
    <location>
        <begin position="220"/>
        <end position="241"/>
    </location>
</feature>
<evidence type="ECO:0000313" key="7">
    <source>
        <dbReference type="EMBL" id="APT85072.1"/>
    </source>
</evidence>
<keyword evidence="3 6" id="KW-1133">Transmembrane helix</keyword>
<dbReference type="GO" id="GO:0005384">
    <property type="term" value="F:manganese ion transmembrane transporter activity"/>
    <property type="evidence" value="ECO:0007669"/>
    <property type="project" value="InterPro"/>
</dbReference>
<protein>
    <submittedName>
        <fullName evidence="7">Membrane protein</fullName>
    </submittedName>
</protein>
<gene>
    <name evidence="7" type="ORF">CAQU_08315</name>
</gene>
<proteinExistence type="predicted"/>
<sequence length="243" mass="24874">MSTPTAAASTQPAQHPEEPHGQDLGHKLNWLRAGVLGANDGIVSVAALLMGVLAARADSTTVLITGLAATIAGAVSMALGEYVSVSAQRDTESALIAKEKHELATIPQQEHDELVGILASYGIENATAEKAVRDIERHDPLAAHLQLELGLDEEELTNPWVAAFASAISFTIGAALPMIAVLLSPQAQAMAVLVVATLGTLALTGFLSARLSGTSSSRSIARLVIGGAIGLAITYAAGVIFGA</sequence>
<evidence type="ECO:0000256" key="5">
    <source>
        <dbReference type="SAM" id="MobiDB-lite"/>
    </source>
</evidence>
<evidence type="ECO:0000256" key="3">
    <source>
        <dbReference type="ARBA" id="ARBA00022989"/>
    </source>
</evidence>
<evidence type="ECO:0000256" key="2">
    <source>
        <dbReference type="ARBA" id="ARBA00022692"/>
    </source>
</evidence>
<dbReference type="EMBL" id="CP009245">
    <property type="protein sequence ID" value="APT85072.1"/>
    <property type="molecule type" value="Genomic_DNA"/>
</dbReference>
<evidence type="ECO:0000256" key="4">
    <source>
        <dbReference type="ARBA" id="ARBA00023136"/>
    </source>
</evidence>
<dbReference type="CDD" id="cd02432">
    <property type="entry name" value="Nodulin-21_like_1"/>
    <property type="match status" value="1"/>
</dbReference>
<feature type="transmembrane region" description="Helical" evidence="6">
    <location>
        <begin position="33"/>
        <end position="55"/>
    </location>
</feature>
<comment type="subcellular location">
    <subcellularLocation>
        <location evidence="1">Endomembrane system</location>
        <topology evidence="1">Multi-pass membrane protein</topology>
    </subcellularLocation>
</comment>
<dbReference type="KEGG" id="caqu:CAQU_08315"/>
<feature type="compositionally biased region" description="Low complexity" evidence="5">
    <location>
        <begin position="1"/>
        <end position="14"/>
    </location>
</feature>
<feature type="transmembrane region" description="Helical" evidence="6">
    <location>
        <begin position="62"/>
        <end position="80"/>
    </location>
</feature>
<dbReference type="STRING" id="1431546.CAQU_08315"/>